<dbReference type="STRING" id="48701.ENSPMEP00000002001"/>
<feature type="coiled-coil region" evidence="3">
    <location>
        <begin position="205"/>
        <end position="242"/>
    </location>
</feature>
<dbReference type="SUPFAM" id="SSF52540">
    <property type="entry name" value="P-loop containing nucleoside triphosphate hydrolases"/>
    <property type="match status" value="2"/>
</dbReference>
<dbReference type="PANTHER" id="PTHR32046:SF11">
    <property type="entry name" value="IMMUNE-ASSOCIATED NUCLEOTIDE-BINDING PROTEIN 10-LIKE"/>
    <property type="match status" value="1"/>
</dbReference>
<dbReference type="PROSITE" id="PS00675">
    <property type="entry name" value="SIGMA54_INTERACT_1"/>
    <property type="match status" value="1"/>
</dbReference>
<sequence length="769" mass="87149">MGVRWQDEVWYRIIEDGGQSSTSDVIMYEIFDSENKTLPYSLTIIDTPGYRDTDGLRHDVIINQRLFDLFRLEDGIHEVHVVGVVMKATETKMSDQLSYVSDSVMSLFGNSLEKNTVALITHSGRTTPSISVKGLQAGGSQCPYFIFNNRQYEARTEKTSTDLEEAWSLTEKGMSQFTAFLQKVSALQLQVAVGFNSFIRLTASIQNLQEKIKLTELKQKEIKQIQEAMKKHKEEMRFNKKLIVEVDEAYKDKELIEGETSFFKSAVCCTVCEENCHFPGCTMALSPEECEVMKLASCTVCTGRCPASKHVKGNWRYVTKTRKVERTKEEIKQRYFKSNSDTKETNLTETLVKEMENLNRKKGTLIEKSYQCAIKLDPTLLKVNSVSTYINLDFLIKKIKDGGDTEKVHKLEMIDNQMDGGAKSVIGCQVDSTSIQHIISNSDVISPGTPVVYQLKTRKETVETLTRVTFGKKKQSKPNKTILLVGETGAGKSTLINALVNYAMGVRWQDEVWYRIIEDGGQSSTSDVIMYEIFDSENKTLPYSLTIIDTPGYRDTDGLRHDVIINQRLFDLFRLEDGIHEVHVVGVVMKATETKMSDQLSYVSDSVMSLFGKSLEKNTVALITHSGRTTPSISVKGLQAGGSQCPYFIFNNRQYEARTEKTSTDLEEAWSLTEKGMSQFTAFLQKVSALQLQVAVGFNSFIRLTASIQNLQEKIKLTELKQKEIKQIQEAMKKHKEEMRFNKKLIVEVDEAYKDKELIEGETSFFKSA</sequence>
<name>A0A3B3WGK3_9TELE</name>
<keyword evidence="6" id="KW-1185">Reference proteome</keyword>
<reference evidence="5" key="2">
    <citation type="submission" date="2025-09" db="UniProtKB">
        <authorList>
            <consortium name="Ensembl"/>
        </authorList>
    </citation>
    <scope>IDENTIFICATION</scope>
</reference>
<dbReference type="PANTHER" id="PTHR32046">
    <property type="entry name" value="G DOMAIN-CONTAINING PROTEIN"/>
    <property type="match status" value="1"/>
</dbReference>
<accession>A0A3B3WGK3</accession>
<dbReference type="Proteomes" id="UP000261480">
    <property type="component" value="Unplaced"/>
</dbReference>
<organism evidence="5 6">
    <name type="scientific">Poecilia mexicana</name>
    <dbReference type="NCBI Taxonomy" id="48701"/>
    <lineage>
        <taxon>Eukaryota</taxon>
        <taxon>Metazoa</taxon>
        <taxon>Chordata</taxon>
        <taxon>Craniata</taxon>
        <taxon>Vertebrata</taxon>
        <taxon>Euteleostomi</taxon>
        <taxon>Actinopterygii</taxon>
        <taxon>Neopterygii</taxon>
        <taxon>Teleostei</taxon>
        <taxon>Neoteleostei</taxon>
        <taxon>Acanthomorphata</taxon>
        <taxon>Ovalentaria</taxon>
        <taxon>Atherinomorphae</taxon>
        <taxon>Cyprinodontiformes</taxon>
        <taxon>Poeciliidae</taxon>
        <taxon>Poeciliinae</taxon>
        <taxon>Poecilia</taxon>
    </lineage>
</organism>
<dbReference type="Pfam" id="PF04548">
    <property type="entry name" value="AIG1"/>
    <property type="match status" value="1"/>
</dbReference>
<keyword evidence="2" id="KW-0547">Nucleotide-binding</keyword>
<dbReference type="InterPro" id="IPR006703">
    <property type="entry name" value="G_AIG1"/>
</dbReference>
<keyword evidence="3" id="KW-0175">Coiled coil</keyword>
<dbReference type="Ensembl" id="ENSPMET00000013254.1">
    <property type="protein sequence ID" value="ENSPMEP00000002001.1"/>
    <property type="gene ID" value="ENSPMEG00000002979.1"/>
</dbReference>
<feature type="coiled-coil region" evidence="3">
    <location>
        <begin position="708"/>
        <end position="745"/>
    </location>
</feature>
<dbReference type="InterPro" id="IPR027417">
    <property type="entry name" value="P-loop_NTPase"/>
</dbReference>
<dbReference type="GO" id="GO:0005525">
    <property type="term" value="F:GTP binding"/>
    <property type="evidence" value="ECO:0007669"/>
    <property type="project" value="InterPro"/>
</dbReference>
<evidence type="ECO:0000256" key="2">
    <source>
        <dbReference type="ARBA" id="ARBA00022741"/>
    </source>
</evidence>
<protein>
    <recommendedName>
        <fullName evidence="4">AIG1-type G domain-containing protein</fullName>
    </recommendedName>
</protein>
<evidence type="ECO:0000259" key="4">
    <source>
        <dbReference type="Pfam" id="PF04548"/>
    </source>
</evidence>
<dbReference type="Gene3D" id="3.40.50.300">
    <property type="entry name" value="P-loop containing nucleotide triphosphate hydrolases"/>
    <property type="match status" value="2"/>
</dbReference>
<evidence type="ECO:0000313" key="6">
    <source>
        <dbReference type="Proteomes" id="UP000261480"/>
    </source>
</evidence>
<evidence type="ECO:0000313" key="5">
    <source>
        <dbReference type="Ensembl" id="ENSPMEP00000002001.1"/>
    </source>
</evidence>
<evidence type="ECO:0000256" key="1">
    <source>
        <dbReference type="ARBA" id="ARBA00008535"/>
    </source>
</evidence>
<comment type="similarity">
    <text evidence="1">Belongs to the TRAFAC class TrmE-Era-EngA-EngB-Septin-like GTPase superfamily. AIG1/Toc34/Toc159-like paraseptin GTPase family. IAN subfamily.</text>
</comment>
<dbReference type="InterPro" id="IPR025662">
    <property type="entry name" value="Sigma_54_int_dom_ATP-bd_1"/>
</dbReference>
<dbReference type="AlphaFoldDB" id="A0A3B3WGK3"/>
<proteinExistence type="inferred from homology"/>
<evidence type="ECO:0000256" key="3">
    <source>
        <dbReference type="SAM" id="Coils"/>
    </source>
</evidence>
<reference evidence="5" key="1">
    <citation type="submission" date="2025-08" db="UniProtKB">
        <authorList>
            <consortium name="Ensembl"/>
        </authorList>
    </citation>
    <scope>IDENTIFICATION</scope>
</reference>
<feature type="domain" description="AIG1-type G" evidence="4">
    <location>
        <begin position="480"/>
        <end position="626"/>
    </location>
</feature>